<dbReference type="AlphaFoldDB" id="A0A8J4D1H2"/>
<evidence type="ECO:0000313" key="2">
    <source>
        <dbReference type="EMBL" id="GIL93343.1"/>
    </source>
</evidence>
<accession>A0A8J4D1H2</accession>
<sequence>MESTYMAGDPLMMEATSYEISPERMLILKPFCTTAFKQRVRLKGAGEDSYYATPDQVLQQAVSSHGRSMKELSDLADFSCLRMKKNMSMVRLQAEDYINHADMVMDNNSDGEGDAEFDGCSAAGNCSAGTVSAPNSSPNTPRACMTTGRTVSLRRDDKSSITGADAGGTHTAVNGGGAATDRKKSRYPHHAGGGAGSIAGGDNTTLAHHSTADGSHYAPDQHPGKGGGSELKLMVPGRAGAAASADQWARDAPRRPLPPTGLPPAAVNPRTTSIMSSTSPSSPRNNTTVSRRIDDMMSQLKRLDRTGSISGGSISGGGDAHVGPTPGPNWELRFARTSAQKDNSISCAGSVAEMCVVPCPVTPLLTDAFVQDCVSSLIDDAQSATSRPRFSSPGNAGGGEGRCSGGGGSQSCDGSSPRGRRSRTVKPSSSEYTPSGGASAVMALLNRGCMAWPTPGSTVRVAERWLYGRRVTRDGADAVGGGGDGLSTGTAPLRAGKQGQPASTSPRPPPAFDHGSRGVSPRYGCAAAEPVLRLAKNSATSSSTCGTGGGADSRCGDGTDGHVSAGGDGKSGDNATNGGSAPSVHSLALAVAVAEGRFIPPAGNVQSRSAPVTPRAPCDSSSGGGRGCGEGVGGTGANFAPVVGAISRPDSPAAAAWLFHAVTGSVPLKRDGEAVRPIGTPQELNKLRSFRIQASTSPRKLRNAKSGLVVRRSSSSSNFEIFSQRSTLMNSTKLPKLGVAFTEADPSAAAAETQPVSGGWRRGVGDEAGYQTAPHSALSRKAAVPGVGRCSSPGGAPGPSEADAELACRSAPQSPRRWRRKAGEEEDGLVSKMRILFDILSR</sequence>
<keyword evidence="3" id="KW-1185">Reference proteome</keyword>
<name>A0A8J4D1H2_9CHLO</name>
<gene>
    <name evidence="2" type="ORF">Vretifemale_20747</name>
</gene>
<dbReference type="EMBL" id="BNCP01000095">
    <property type="protein sequence ID" value="GIL93343.1"/>
    <property type="molecule type" value="Genomic_DNA"/>
</dbReference>
<proteinExistence type="predicted"/>
<comment type="caution">
    <text evidence="2">The sequence shown here is derived from an EMBL/GenBank/DDBJ whole genome shotgun (WGS) entry which is preliminary data.</text>
</comment>
<feature type="compositionally biased region" description="Low complexity" evidence="1">
    <location>
        <begin position="237"/>
        <end position="247"/>
    </location>
</feature>
<feature type="compositionally biased region" description="Gly residues" evidence="1">
    <location>
        <begin position="395"/>
        <end position="409"/>
    </location>
</feature>
<dbReference type="OrthoDB" id="10686856at2759"/>
<organism evidence="2 3">
    <name type="scientific">Volvox reticuliferus</name>
    <dbReference type="NCBI Taxonomy" id="1737510"/>
    <lineage>
        <taxon>Eukaryota</taxon>
        <taxon>Viridiplantae</taxon>
        <taxon>Chlorophyta</taxon>
        <taxon>core chlorophytes</taxon>
        <taxon>Chlorophyceae</taxon>
        <taxon>CS clade</taxon>
        <taxon>Chlamydomonadales</taxon>
        <taxon>Volvocaceae</taxon>
        <taxon>Volvox</taxon>
    </lineage>
</organism>
<protein>
    <submittedName>
        <fullName evidence="2">Uncharacterized protein</fullName>
    </submittedName>
</protein>
<feature type="region of interest" description="Disordered" evidence="1">
    <location>
        <begin position="766"/>
        <end position="825"/>
    </location>
</feature>
<feature type="compositionally biased region" description="Low complexity" evidence="1">
    <location>
        <begin position="270"/>
        <end position="289"/>
    </location>
</feature>
<feature type="region of interest" description="Disordered" evidence="1">
    <location>
        <begin position="148"/>
        <end position="289"/>
    </location>
</feature>
<dbReference type="Proteomes" id="UP000747110">
    <property type="component" value="Unassembled WGS sequence"/>
</dbReference>
<feature type="compositionally biased region" description="Polar residues" evidence="1">
    <location>
        <begin position="382"/>
        <end position="393"/>
    </location>
</feature>
<feature type="region of interest" description="Disordered" evidence="1">
    <location>
        <begin position="305"/>
        <end position="331"/>
    </location>
</feature>
<feature type="region of interest" description="Disordered" evidence="1">
    <location>
        <begin position="474"/>
        <end position="519"/>
    </location>
</feature>
<reference evidence="2" key="1">
    <citation type="journal article" date="2021" name="Proc. Natl. Acad. Sci. U.S.A.">
        <title>Three genomes in the algal genus Volvox reveal the fate of a haploid sex-determining region after a transition to homothallism.</title>
        <authorList>
            <person name="Yamamoto K."/>
            <person name="Hamaji T."/>
            <person name="Kawai-Toyooka H."/>
            <person name="Matsuzaki R."/>
            <person name="Takahashi F."/>
            <person name="Nishimura Y."/>
            <person name="Kawachi M."/>
            <person name="Noguchi H."/>
            <person name="Minakuchi Y."/>
            <person name="Umen J.G."/>
            <person name="Toyoda A."/>
            <person name="Nozaki H."/>
        </authorList>
    </citation>
    <scope>NUCLEOTIDE SEQUENCE</scope>
    <source>
        <strain evidence="2">NIES-3786</strain>
    </source>
</reference>
<feature type="region of interest" description="Disordered" evidence="1">
    <location>
        <begin position="602"/>
        <end position="629"/>
    </location>
</feature>
<evidence type="ECO:0000256" key="1">
    <source>
        <dbReference type="SAM" id="MobiDB-lite"/>
    </source>
</evidence>
<feature type="region of interest" description="Disordered" evidence="1">
    <location>
        <begin position="538"/>
        <end position="580"/>
    </location>
</feature>
<feature type="compositionally biased region" description="Gly residues" evidence="1">
    <location>
        <begin position="309"/>
        <end position="320"/>
    </location>
</feature>
<evidence type="ECO:0000313" key="3">
    <source>
        <dbReference type="Proteomes" id="UP000747110"/>
    </source>
</evidence>
<feature type="region of interest" description="Disordered" evidence="1">
    <location>
        <begin position="381"/>
        <end position="436"/>
    </location>
</feature>